<evidence type="ECO:0000256" key="2">
    <source>
        <dbReference type="ARBA" id="ARBA00023145"/>
    </source>
</evidence>
<accession>A0A7J6MPN4</accession>
<name>A0A7J6MPN4_PERCH</name>
<evidence type="ECO:0000313" key="4">
    <source>
        <dbReference type="EMBL" id="KAF4673559.1"/>
    </source>
</evidence>
<comment type="similarity">
    <text evidence="1">Belongs to the peptidase C1 family.</text>
</comment>
<keyword evidence="5" id="KW-1185">Reference proteome</keyword>
<dbReference type="InterPro" id="IPR038765">
    <property type="entry name" value="Papain-like_cys_pep_sf"/>
</dbReference>
<organism evidence="4 5">
    <name type="scientific">Perkinsus chesapeaki</name>
    <name type="common">Clam parasite</name>
    <name type="synonym">Perkinsus andrewsi</name>
    <dbReference type="NCBI Taxonomy" id="330153"/>
    <lineage>
        <taxon>Eukaryota</taxon>
        <taxon>Sar</taxon>
        <taxon>Alveolata</taxon>
        <taxon>Perkinsozoa</taxon>
        <taxon>Perkinsea</taxon>
        <taxon>Perkinsida</taxon>
        <taxon>Perkinsidae</taxon>
        <taxon>Perkinsus</taxon>
    </lineage>
</organism>
<dbReference type="SMART" id="SM00645">
    <property type="entry name" value="Pept_C1"/>
    <property type="match status" value="1"/>
</dbReference>
<dbReference type="Gene3D" id="2.40.50.170">
    <property type="entry name" value="Cysteine proteinases. Chain C"/>
    <property type="match status" value="1"/>
</dbReference>
<dbReference type="Pfam" id="PF00112">
    <property type="entry name" value="Peptidase_C1"/>
    <property type="match status" value="2"/>
</dbReference>
<dbReference type="GO" id="GO:0008234">
    <property type="term" value="F:cysteine-type peptidase activity"/>
    <property type="evidence" value="ECO:0007669"/>
    <property type="project" value="InterPro"/>
</dbReference>
<dbReference type="AlphaFoldDB" id="A0A7J6MPN4"/>
<dbReference type="EMBL" id="JAAPAO010000081">
    <property type="protein sequence ID" value="KAF4673559.1"/>
    <property type="molecule type" value="Genomic_DNA"/>
</dbReference>
<dbReference type="GO" id="GO:0006508">
    <property type="term" value="P:proteolysis"/>
    <property type="evidence" value="ECO:0007669"/>
    <property type="project" value="InterPro"/>
</dbReference>
<dbReference type="InterPro" id="IPR000668">
    <property type="entry name" value="Peptidase_C1A_C"/>
</dbReference>
<protein>
    <recommendedName>
        <fullName evidence="3">Peptidase C1A papain C-terminal domain-containing protein</fullName>
    </recommendedName>
</protein>
<gene>
    <name evidence="4" type="ORF">FOL47_010468</name>
</gene>
<evidence type="ECO:0000313" key="5">
    <source>
        <dbReference type="Proteomes" id="UP000591131"/>
    </source>
</evidence>
<dbReference type="Proteomes" id="UP000591131">
    <property type="component" value="Unassembled WGS sequence"/>
</dbReference>
<evidence type="ECO:0000259" key="3">
    <source>
        <dbReference type="SMART" id="SM00645"/>
    </source>
</evidence>
<proteinExistence type="inferred from homology"/>
<evidence type="ECO:0000256" key="1">
    <source>
        <dbReference type="ARBA" id="ARBA00008455"/>
    </source>
</evidence>
<dbReference type="InterPro" id="IPR013128">
    <property type="entry name" value="Peptidase_C1A"/>
</dbReference>
<keyword evidence="2" id="KW-0865">Zymogen</keyword>
<dbReference type="PANTHER" id="PTHR12411">
    <property type="entry name" value="CYSTEINE PROTEASE FAMILY C1-RELATED"/>
    <property type="match status" value="1"/>
</dbReference>
<dbReference type="OrthoDB" id="190265at2759"/>
<sequence>MDHGVLTVGLARVDPHCKDKPYSIVKNPWGADWGEEGYDRIMSNGGGPGICGILLDMTIPVKKYNFDFAEDDSKRAKIFHDNVRYIDDVNAQSVNADKLPLVFEGNLDELPMKVDWREKGYVTDVKDQKDCGSCWAFVATGALEGFHKNTTGRLVSLSEQQLVDCSGSYGNEYISPVAEISRPVLVDVKEDLRRMPTNILELWVYSQRLAIHSQAKMVPVILRATKMR</sequence>
<dbReference type="SUPFAM" id="SSF54001">
    <property type="entry name" value="Cysteine proteinases"/>
    <property type="match status" value="2"/>
</dbReference>
<comment type="caution">
    <text evidence="4">The sequence shown here is derived from an EMBL/GenBank/DDBJ whole genome shotgun (WGS) entry which is preliminary data.</text>
</comment>
<feature type="domain" description="Peptidase C1A papain C-terminal" evidence="3">
    <location>
        <begin position="110"/>
        <end position="222"/>
    </location>
</feature>
<dbReference type="Gene3D" id="3.90.70.10">
    <property type="entry name" value="Cysteine proteinases"/>
    <property type="match status" value="1"/>
</dbReference>
<reference evidence="4 5" key="1">
    <citation type="submission" date="2020-04" db="EMBL/GenBank/DDBJ databases">
        <title>Perkinsus chesapeaki whole genome sequence.</title>
        <authorList>
            <person name="Bogema D.R."/>
        </authorList>
    </citation>
    <scope>NUCLEOTIDE SEQUENCE [LARGE SCALE GENOMIC DNA]</scope>
    <source>
        <strain evidence="4">ATCC PRA-425</strain>
    </source>
</reference>